<reference evidence="1 2" key="1">
    <citation type="submission" date="2020-08" db="EMBL/GenBank/DDBJ databases">
        <title>Genomic Encyclopedia of Type Strains, Phase IV (KMG-IV): sequencing the most valuable type-strain genomes for metagenomic binning, comparative biology and taxonomic classification.</title>
        <authorList>
            <person name="Goeker M."/>
        </authorList>
    </citation>
    <scope>NUCLEOTIDE SEQUENCE [LARGE SCALE GENOMIC DNA]</scope>
    <source>
        <strain evidence="1 2">DSM 103377</strain>
    </source>
</reference>
<keyword evidence="1" id="KW-0808">Transferase</keyword>
<protein>
    <submittedName>
        <fullName evidence="1">Rhodanese-related sulfurtransferase</fullName>
    </submittedName>
</protein>
<dbReference type="EMBL" id="JACIJS010000004">
    <property type="protein sequence ID" value="MBB5515432.1"/>
    <property type="molecule type" value="Genomic_DNA"/>
</dbReference>
<organism evidence="1 2">
    <name type="scientific">Rubricella aquisinus</name>
    <dbReference type="NCBI Taxonomy" id="2028108"/>
    <lineage>
        <taxon>Bacteria</taxon>
        <taxon>Pseudomonadati</taxon>
        <taxon>Pseudomonadota</taxon>
        <taxon>Alphaproteobacteria</taxon>
        <taxon>Rhodobacterales</taxon>
        <taxon>Paracoccaceae</taxon>
        <taxon>Rubricella</taxon>
    </lineage>
</organism>
<dbReference type="Proteomes" id="UP000553766">
    <property type="component" value="Unassembled WGS sequence"/>
</dbReference>
<accession>A0A840WP58</accession>
<gene>
    <name evidence="1" type="ORF">FHS89_001444</name>
</gene>
<dbReference type="AlphaFoldDB" id="A0A840WP58"/>
<dbReference type="RefSeq" id="WP_184010043.1">
    <property type="nucleotide sequence ID" value="NZ_JACIJS010000004.1"/>
</dbReference>
<evidence type="ECO:0000313" key="2">
    <source>
        <dbReference type="Proteomes" id="UP000553766"/>
    </source>
</evidence>
<dbReference type="SUPFAM" id="SSF52821">
    <property type="entry name" value="Rhodanese/Cell cycle control phosphatase"/>
    <property type="match status" value="1"/>
</dbReference>
<name>A0A840WP58_9RHOB</name>
<dbReference type="GO" id="GO:0016740">
    <property type="term" value="F:transferase activity"/>
    <property type="evidence" value="ECO:0007669"/>
    <property type="project" value="UniProtKB-KW"/>
</dbReference>
<comment type="caution">
    <text evidence="1">The sequence shown here is derived from an EMBL/GenBank/DDBJ whole genome shotgun (WGS) entry which is preliminary data.</text>
</comment>
<keyword evidence="2" id="KW-1185">Reference proteome</keyword>
<evidence type="ECO:0000313" key="1">
    <source>
        <dbReference type="EMBL" id="MBB5515432.1"/>
    </source>
</evidence>
<dbReference type="InterPro" id="IPR036873">
    <property type="entry name" value="Rhodanese-like_dom_sf"/>
</dbReference>
<proteinExistence type="predicted"/>
<sequence length="106" mass="11524">MTAVQNPYIPSIPAREIAARGGRLVDVRKAPARQADPRRDGRAEWIDPFDLGHDHPLMQAKGPITFFCVAGHEVSQFACVLARLHGRDAVFVEGGFAAMMDAGVVQ</sequence>